<keyword evidence="1" id="KW-1133">Transmembrane helix</keyword>
<feature type="transmembrane region" description="Helical" evidence="1">
    <location>
        <begin position="382"/>
        <end position="404"/>
    </location>
</feature>
<organism evidence="2 3">
    <name type="scientific">Pseudoalteromonas obscura</name>
    <dbReference type="NCBI Taxonomy" id="3048491"/>
    <lineage>
        <taxon>Bacteria</taxon>
        <taxon>Pseudomonadati</taxon>
        <taxon>Pseudomonadota</taxon>
        <taxon>Gammaproteobacteria</taxon>
        <taxon>Alteromonadales</taxon>
        <taxon>Pseudoalteromonadaceae</taxon>
        <taxon>Pseudoalteromonas</taxon>
    </lineage>
</organism>
<sequence length="409" mass="48199">MNKCCYVHKEITVGEETWDPEKDGGDDCQYSKIEKSLAEIEYFTVDGKVWCEFHCPIFDKNGHPTLKSKWSDERKDEFEKKLFLIAGKSKDVFEHDRIDYSGTIFNIPLDFSSCIHNDYPNFSYCIFYHEVDFSECRFTGDVTFRGTVFHKEVSFYKTRFDEGLDFISCTFYDSFNVQFSLKSTFEDNEERELIKSIDFKGCTFFDQAKFDNRKFKGHSDFTACIFHKAPTFFNCELHQETDFPPFSNFLDTAPKAIKAYRVLKLSMENVRNRHDEASFFALEQLCIRKSKKRMGYISIGYLYELSSLYGLSTIRPLIWVTIVTAASFLLYFIAFHMQHNYGLEAVDFAMKQIFRPFSIWSHKETMYLQSQYKINTLITLKLMASVQSILTFSLLSIFFITIRWKFKRG</sequence>
<evidence type="ECO:0000313" key="3">
    <source>
        <dbReference type="Proteomes" id="UP001231915"/>
    </source>
</evidence>
<dbReference type="Pfam" id="PF13576">
    <property type="entry name" value="Pentapeptide_3"/>
    <property type="match status" value="1"/>
</dbReference>
<accession>A0ABT7EQB5</accession>
<proteinExistence type="predicted"/>
<keyword evidence="3" id="KW-1185">Reference proteome</keyword>
<protein>
    <submittedName>
        <fullName evidence="2">Pentapeptide repeat-containing protein</fullName>
    </submittedName>
</protein>
<evidence type="ECO:0000313" key="2">
    <source>
        <dbReference type="EMBL" id="MDK2597250.1"/>
    </source>
</evidence>
<dbReference type="InterPro" id="IPR001646">
    <property type="entry name" value="5peptide_repeat"/>
</dbReference>
<reference evidence="2 3" key="1">
    <citation type="submission" date="2023-05" db="EMBL/GenBank/DDBJ databases">
        <title>Pseudoalteromonas ardens sp. nov., Pseudoalteromonas obscura sp. nov., and Pseudoalteromonas umbrosa sp. nov., isolated from the coral Montipora capitata.</title>
        <authorList>
            <person name="Thomas E.M."/>
            <person name="Smith E.M."/>
            <person name="Papke E."/>
            <person name="Shlafstein M.D."/>
            <person name="Oline D.K."/>
            <person name="Videau P."/>
            <person name="Saw J.H."/>
            <person name="Strangman W.K."/>
            <person name="Ushijima B."/>
        </authorList>
    </citation>
    <scope>NUCLEOTIDE SEQUENCE [LARGE SCALE GENOMIC DNA]</scope>
    <source>
        <strain evidence="2 3">P94</strain>
    </source>
</reference>
<feature type="transmembrane region" description="Helical" evidence="1">
    <location>
        <begin position="317"/>
        <end position="335"/>
    </location>
</feature>
<evidence type="ECO:0000256" key="1">
    <source>
        <dbReference type="SAM" id="Phobius"/>
    </source>
</evidence>
<comment type="caution">
    <text evidence="2">The sequence shown here is derived from an EMBL/GenBank/DDBJ whole genome shotgun (WGS) entry which is preliminary data.</text>
</comment>
<keyword evidence="1" id="KW-0472">Membrane</keyword>
<dbReference type="RefSeq" id="WP_284138201.1">
    <property type="nucleotide sequence ID" value="NZ_JASJUT010000010.1"/>
</dbReference>
<dbReference type="EMBL" id="JASJUT010000010">
    <property type="protein sequence ID" value="MDK2597250.1"/>
    <property type="molecule type" value="Genomic_DNA"/>
</dbReference>
<name>A0ABT7EQB5_9GAMM</name>
<keyword evidence="1" id="KW-0812">Transmembrane</keyword>
<gene>
    <name evidence="2" type="ORF">QNM18_19530</name>
</gene>
<dbReference type="Proteomes" id="UP001231915">
    <property type="component" value="Unassembled WGS sequence"/>
</dbReference>